<accession>A0A4U6UX76</accession>
<evidence type="ECO:0000256" key="1">
    <source>
        <dbReference type="SAM" id="MobiDB-lite"/>
    </source>
</evidence>
<sequence length="92" mass="9682">MAREAEAALRPFVQAAGGDGEFISGGPAATAFLATDRTDRPVDPVIWGDEKRMKRELVAWAKAVASMSAGKNTSCSSTPSSTPSPSMRRGRV</sequence>
<gene>
    <name evidence="2" type="ORF">SEVIR_4G090700v2</name>
</gene>
<protein>
    <submittedName>
        <fullName evidence="2">Uncharacterized protein</fullName>
    </submittedName>
</protein>
<dbReference type="Gramene" id="TKW20472">
    <property type="protein sequence ID" value="TKW20472"/>
    <property type="gene ID" value="SEVIR_4G090700v2"/>
</dbReference>
<name>A0A4U6UX76_SETVI</name>
<dbReference type="EMBL" id="CM016555">
    <property type="protein sequence ID" value="TKW20472.1"/>
    <property type="molecule type" value="Genomic_DNA"/>
</dbReference>
<reference evidence="2" key="1">
    <citation type="submission" date="2019-03" db="EMBL/GenBank/DDBJ databases">
        <title>WGS assembly of Setaria viridis.</title>
        <authorList>
            <person name="Huang P."/>
            <person name="Jenkins J."/>
            <person name="Grimwood J."/>
            <person name="Barry K."/>
            <person name="Healey A."/>
            <person name="Mamidi S."/>
            <person name="Sreedasyam A."/>
            <person name="Shu S."/>
            <person name="Feldman M."/>
            <person name="Wu J."/>
            <person name="Yu Y."/>
            <person name="Chen C."/>
            <person name="Johnson J."/>
            <person name="Rokhsar D."/>
            <person name="Baxter I."/>
            <person name="Schmutz J."/>
            <person name="Brutnell T."/>
            <person name="Kellogg E."/>
        </authorList>
    </citation>
    <scope>NUCLEOTIDE SEQUENCE [LARGE SCALE GENOMIC DNA]</scope>
</reference>
<feature type="region of interest" description="Disordered" evidence="1">
    <location>
        <begin position="66"/>
        <end position="92"/>
    </location>
</feature>
<feature type="compositionally biased region" description="Low complexity" evidence="1">
    <location>
        <begin position="73"/>
        <end position="86"/>
    </location>
</feature>
<dbReference type="AlphaFoldDB" id="A0A4U6UX76"/>
<organism evidence="2 3">
    <name type="scientific">Setaria viridis</name>
    <name type="common">Green bristlegrass</name>
    <name type="synonym">Setaria italica subsp. viridis</name>
    <dbReference type="NCBI Taxonomy" id="4556"/>
    <lineage>
        <taxon>Eukaryota</taxon>
        <taxon>Viridiplantae</taxon>
        <taxon>Streptophyta</taxon>
        <taxon>Embryophyta</taxon>
        <taxon>Tracheophyta</taxon>
        <taxon>Spermatophyta</taxon>
        <taxon>Magnoliopsida</taxon>
        <taxon>Liliopsida</taxon>
        <taxon>Poales</taxon>
        <taxon>Poaceae</taxon>
        <taxon>PACMAD clade</taxon>
        <taxon>Panicoideae</taxon>
        <taxon>Panicodae</taxon>
        <taxon>Paniceae</taxon>
        <taxon>Cenchrinae</taxon>
        <taxon>Setaria</taxon>
    </lineage>
</organism>
<keyword evidence="3" id="KW-1185">Reference proteome</keyword>
<evidence type="ECO:0000313" key="2">
    <source>
        <dbReference type="EMBL" id="TKW20472.1"/>
    </source>
</evidence>
<evidence type="ECO:0000313" key="3">
    <source>
        <dbReference type="Proteomes" id="UP000298652"/>
    </source>
</evidence>
<proteinExistence type="predicted"/>
<dbReference type="OMA" id="WLSMTRS"/>
<dbReference type="Proteomes" id="UP000298652">
    <property type="component" value="Chromosome 4"/>
</dbReference>